<evidence type="ECO:0000313" key="6">
    <source>
        <dbReference type="EMBL" id="TWR24001.1"/>
    </source>
</evidence>
<keyword evidence="4" id="KW-0812">Transmembrane</keyword>
<evidence type="ECO:0000256" key="2">
    <source>
        <dbReference type="ARBA" id="ARBA00022676"/>
    </source>
</evidence>
<name>A0A563TZH7_9SPHI</name>
<protein>
    <submittedName>
        <fullName evidence="6">Glycosyltransferase</fullName>
    </submittedName>
</protein>
<keyword evidence="2" id="KW-0328">Glycosyltransferase</keyword>
<organism evidence="6 7">
    <name type="scientific">Mucilaginibacter achroorhodeus</name>
    <dbReference type="NCBI Taxonomy" id="2599294"/>
    <lineage>
        <taxon>Bacteria</taxon>
        <taxon>Pseudomonadati</taxon>
        <taxon>Bacteroidota</taxon>
        <taxon>Sphingobacteriia</taxon>
        <taxon>Sphingobacteriales</taxon>
        <taxon>Sphingobacteriaceae</taxon>
        <taxon>Mucilaginibacter</taxon>
    </lineage>
</organism>
<proteinExistence type="inferred from homology"/>
<dbReference type="Pfam" id="PF05157">
    <property type="entry name" value="MshEN"/>
    <property type="match status" value="1"/>
</dbReference>
<evidence type="ECO:0000256" key="4">
    <source>
        <dbReference type="SAM" id="Phobius"/>
    </source>
</evidence>
<dbReference type="RefSeq" id="WP_146273357.1">
    <property type="nucleotide sequence ID" value="NZ_VOEI01000008.1"/>
</dbReference>
<comment type="caution">
    <text evidence="6">The sequence shown here is derived from an EMBL/GenBank/DDBJ whole genome shotgun (WGS) entry which is preliminary data.</text>
</comment>
<dbReference type="InterPro" id="IPR007831">
    <property type="entry name" value="T2SS_GspE_N"/>
</dbReference>
<dbReference type="GO" id="GO:0016757">
    <property type="term" value="F:glycosyltransferase activity"/>
    <property type="evidence" value="ECO:0007669"/>
    <property type="project" value="UniProtKB-KW"/>
</dbReference>
<keyword evidence="4" id="KW-1133">Transmembrane helix</keyword>
<feature type="domain" description="Type II secretion system protein GspE N-terminal" evidence="5">
    <location>
        <begin position="65"/>
        <end position="140"/>
    </location>
</feature>
<dbReference type="PANTHER" id="PTHR43630:SF1">
    <property type="entry name" value="POLY-BETA-1,6-N-ACETYL-D-GLUCOSAMINE SYNTHASE"/>
    <property type="match status" value="1"/>
</dbReference>
<keyword evidence="4" id="KW-0472">Membrane</keyword>
<reference evidence="6 7" key="1">
    <citation type="submission" date="2019-07" db="EMBL/GenBank/DDBJ databases">
        <authorList>
            <person name="Kim J."/>
        </authorList>
    </citation>
    <scope>NUCLEOTIDE SEQUENCE [LARGE SCALE GENOMIC DNA]</scope>
    <source>
        <strain evidence="6 7">MJ1a</strain>
    </source>
</reference>
<sequence>MSISIPDLLVNDGFLTAAERDGILAYAEESGLSFIKIALTSGYISRKNYDRSLLNAGFTINEHPREEAYDREILDKIDLPFAHDRMALPLRVENGKVVTLMAAPDDQLVLDFIRFTYDMEAEVVLTSDLDITWLSNKLLGEPYVKASVFELVKRDPDSSAVITFSTAQLIILFVLIALVAIGLVLSFKNTSIIINVLISSFFLVAIIFKLFLALVGSRFELHQAVTREDLRHVDDDGLPIYTILLPVYKEDKLIKKLIWNLQSIDYPRHKLDVKLLIEEDDDKTFNAVKNLDFPAIFEVIVVPFHMPKTKPKACNYGLHFARGKYLTIYDAEDIPDTDQLKKVVTLFNKLPEEYICIQSALNYFNRNENFLTRMFTLEYSYWFDYMLPGLDTLDIPIPLGGTSNHFKLQELVDLGAWDPFNVTEDADLGVRAYAKGHKIAIINSTTYEEANNEPINWIRQRSRWIKGYMQTYLVHMRNPANLVREIGWKGFLGFNFFIGATPITFLVYPLLLLIFICYVVFDLSTIRSLFPDWVLFMSIFNLMVGNILMIYVNMIAVFKRRYYELILFAIANPIYWLMHSISAYKGLYQLIVKPFYWEKTNHGLSKVNNPTNLVK</sequence>
<dbReference type="Gene3D" id="3.90.550.10">
    <property type="entry name" value="Spore Coat Polysaccharide Biosynthesis Protein SpsA, Chain A"/>
    <property type="match status" value="1"/>
</dbReference>
<dbReference type="Pfam" id="PF13641">
    <property type="entry name" value="Glyco_tranf_2_3"/>
    <property type="match status" value="1"/>
</dbReference>
<feature type="transmembrane region" description="Helical" evidence="4">
    <location>
        <begin position="533"/>
        <end position="558"/>
    </location>
</feature>
<evidence type="ECO:0000256" key="3">
    <source>
        <dbReference type="ARBA" id="ARBA00022679"/>
    </source>
</evidence>
<dbReference type="CDD" id="cd06427">
    <property type="entry name" value="CESA_like_2"/>
    <property type="match status" value="1"/>
</dbReference>
<keyword evidence="3 6" id="KW-0808">Transferase</keyword>
<gene>
    <name evidence="6" type="ORF">FPZ42_18525</name>
</gene>
<feature type="transmembrane region" description="Helical" evidence="4">
    <location>
        <begin position="494"/>
        <end position="521"/>
    </location>
</feature>
<comment type="similarity">
    <text evidence="1">Belongs to the glycosyltransferase 2 family.</text>
</comment>
<feature type="transmembrane region" description="Helical" evidence="4">
    <location>
        <begin position="161"/>
        <end position="186"/>
    </location>
</feature>
<dbReference type="Gene3D" id="3.30.300.160">
    <property type="entry name" value="Type II secretion system, protein E, N-terminal domain"/>
    <property type="match status" value="1"/>
</dbReference>
<dbReference type="SUPFAM" id="SSF53448">
    <property type="entry name" value="Nucleotide-diphospho-sugar transferases"/>
    <property type="match status" value="1"/>
</dbReference>
<feature type="transmembrane region" description="Helical" evidence="4">
    <location>
        <begin position="565"/>
        <end position="584"/>
    </location>
</feature>
<accession>A0A563TZH7</accession>
<dbReference type="Proteomes" id="UP000318010">
    <property type="component" value="Unassembled WGS sequence"/>
</dbReference>
<dbReference type="AlphaFoldDB" id="A0A563TZH7"/>
<dbReference type="InterPro" id="IPR037257">
    <property type="entry name" value="T2SS_E_N_sf"/>
</dbReference>
<dbReference type="SUPFAM" id="SSF160246">
    <property type="entry name" value="EspE N-terminal domain-like"/>
    <property type="match status" value="1"/>
</dbReference>
<evidence type="ECO:0000259" key="5">
    <source>
        <dbReference type="Pfam" id="PF05157"/>
    </source>
</evidence>
<evidence type="ECO:0000256" key="1">
    <source>
        <dbReference type="ARBA" id="ARBA00006739"/>
    </source>
</evidence>
<dbReference type="PANTHER" id="PTHR43630">
    <property type="entry name" value="POLY-BETA-1,6-N-ACETYL-D-GLUCOSAMINE SYNTHASE"/>
    <property type="match status" value="1"/>
</dbReference>
<dbReference type="EMBL" id="VOEI01000008">
    <property type="protein sequence ID" value="TWR24001.1"/>
    <property type="molecule type" value="Genomic_DNA"/>
</dbReference>
<dbReference type="OrthoDB" id="9768769at2"/>
<keyword evidence="7" id="KW-1185">Reference proteome</keyword>
<feature type="transmembrane region" description="Helical" evidence="4">
    <location>
        <begin position="192"/>
        <end position="215"/>
    </location>
</feature>
<evidence type="ECO:0000313" key="7">
    <source>
        <dbReference type="Proteomes" id="UP000318010"/>
    </source>
</evidence>
<dbReference type="InterPro" id="IPR029044">
    <property type="entry name" value="Nucleotide-diphossugar_trans"/>
</dbReference>